<dbReference type="Gramene" id="KGN54821">
    <property type="protein sequence ID" value="KGN54821"/>
    <property type="gene ID" value="Csa_4G508490"/>
</dbReference>
<dbReference type="Proteomes" id="UP000029981">
    <property type="component" value="Chromosome 4"/>
</dbReference>
<reference evidence="1 2" key="4">
    <citation type="journal article" date="2011" name="BMC Genomics">
        <title>RNA-Seq improves annotation of protein-coding genes in the cucumber genome.</title>
        <authorList>
            <person name="Li Z."/>
            <person name="Zhang Z."/>
            <person name="Yan P."/>
            <person name="Huang S."/>
            <person name="Fei Z."/>
            <person name="Lin K."/>
        </authorList>
    </citation>
    <scope>NUCLEOTIDE SEQUENCE [LARGE SCALE GENOMIC DNA]</scope>
    <source>
        <strain evidence="2">cv. 9930</strain>
    </source>
</reference>
<protein>
    <submittedName>
        <fullName evidence="1">Proteinase inhibitor I25, cystatin</fullName>
    </submittedName>
</protein>
<evidence type="ECO:0000313" key="2">
    <source>
        <dbReference type="Proteomes" id="UP000029981"/>
    </source>
</evidence>
<name>A0A0A0L3W1_CUCSA</name>
<dbReference type="SUPFAM" id="SSF54403">
    <property type="entry name" value="Cystatin/monellin"/>
    <property type="match status" value="1"/>
</dbReference>
<dbReference type="EMBL" id="CM002925">
    <property type="protein sequence ID" value="KGN54821.1"/>
    <property type="molecule type" value="Genomic_DNA"/>
</dbReference>
<reference evidence="1 2" key="1">
    <citation type="journal article" date="2009" name="Nat. Genet.">
        <title>The genome of the cucumber, Cucumis sativus L.</title>
        <authorList>
            <person name="Huang S."/>
            <person name="Li R."/>
            <person name="Zhang Z."/>
            <person name="Li L."/>
            <person name="Gu X."/>
            <person name="Fan W."/>
            <person name="Lucas W.J."/>
            <person name="Wang X."/>
            <person name="Xie B."/>
            <person name="Ni P."/>
            <person name="Ren Y."/>
            <person name="Zhu H."/>
            <person name="Li J."/>
            <person name="Lin K."/>
            <person name="Jin W."/>
            <person name="Fei Z."/>
            <person name="Li G."/>
            <person name="Staub J."/>
            <person name="Kilian A."/>
            <person name="van der Vossen E.A."/>
            <person name="Wu Y."/>
            <person name="Guo J."/>
            <person name="He J."/>
            <person name="Jia Z."/>
            <person name="Ren Y."/>
            <person name="Tian G."/>
            <person name="Lu Y."/>
            <person name="Ruan J."/>
            <person name="Qian W."/>
            <person name="Wang M."/>
            <person name="Huang Q."/>
            <person name="Li B."/>
            <person name="Xuan Z."/>
            <person name="Cao J."/>
            <person name="Asan"/>
            <person name="Wu Z."/>
            <person name="Zhang J."/>
            <person name="Cai Q."/>
            <person name="Bai Y."/>
            <person name="Zhao B."/>
            <person name="Han Y."/>
            <person name="Li Y."/>
            <person name="Li X."/>
            <person name="Wang S."/>
            <person name="Shi Q."/>
            <person name="Liu S."/>
            <person name="Cho W.K."/>
            <person name="Kim J.Y."/>
            <person name="Xu Y."/>
            <person name="Heller-Uszynska K."/>
            <person name="Miao H."/>
            <person name="Cheng Z."/>
            <person name="Zhang S."/>
            <person name="Wu J."/>
            <person name="Yang Y."/>
            <person name="Kang H."/>
            <person name="Li M."/>
            <person name="Liang H."/>
            <person name="Ren X."/>
            <person name="Shi Z."/>
            <person name="Wen M."/>
            <person name="Jian M."/>
            <person name="Yang H."/>
            <person name="Zhang G."/>
            <person name="Yang Z."/>
            <person name="Chen R."/>
            <person name="Liu S."/>
            <person name="Li J."/>
            <person name="Ma L."/>
            <person name="Liu H."/>
            <person name="Zhou Y."/>
            <person name="Zhao J."/>
            <person name="Fang X."/>
            <person name="Li G."/>
            <person name="Fang L."/>
            <person name="Li Y."/>
            <person name="Liu D."/>
            <person name="Zheng H."/>
            <person name="Zhang Y."/>
            <person name="Qin N."/>
            <person name="Li Z."/>
            <person name="Yang G."/>
            <person name="Yang S."/>
            <person name="Bolund L."/>
            <person name="Kristiansen K."/>
            <person name="Zheng H."/>
            <person name="Li S."/>
            <person name="Zhang X."/>
            <person name="Yang H."/>
            <person name="Wang J."/>
            <person name="Sun R."/>
            <person name="Zhang B."/>
            <person name="Jiang S."/>
            <person name="Wang J."/>
            <person name="Du Y."/>
            <person name="Li S."/>
        </authorList>
    </citation>
    <scope>NUCLEOTIDE SEQUENCE [LARGE SCALE GENOMIC DNA]</scope>
    <source>
        <strain evidence="2">cv. 9930</strain>
    </source>
</reference>
<reference evidence="1 2" key="2">
    <citation type="journal article" date="2009" name="PLoS ONE">
        <title>An integrated genetic and cytogenetic map of the cucumber genome.</title>
        <authorList>
            <person name="Ren Y."/>
            <person name="Zhang Z."/>
            <person name="Liu J."/>
            <person name="Staub J.E."/>
            <person name="Han Y."/>
            <person name="Cheng Z."/>
            <person name="Li X."/>
            <person name="Lu J."/>
            <person name="Miao H."/>
            <person name="Kang H."/>
            <person name="Xie B."/>
            <person name="Gu X."/>
            <person name="Wang X."/>
            <person name="Du Y."/>
            <person name="Jin W."/>
            <person name="Huang S."/>
        </authorList>
    </citation>
    <scope>NUCLEOTIDE SEQUENCE [LARGE SCALE GENOMIC DNA]</scope>
    <source>
        <strain evidence="2">cv. 9930</strain>
    </source>
</reference>
<dbReference type="InterPro" id="IPR046350">
    <property type="entry name" value="Cystatin_sf"/>
</dbReference>
<dbReference type="AlphaFoldDB" id="A0A0A0L3W1"/>
<accession>A0A0A0L3W1</accession>
<proteinExistence type="predicted"/>
<keyword evidence="2" id="KW-1185">Reference proteome</keyword>
<reference evidence="1 2" key="3">
    <citation type="journal article" date="2010" name="BMC Genomics">
        <title>Transcriptome sequencing and comparative analysis of cucumber flowers with different sex types.</title>
        <authorList>
            <person name="Guo S."/>
            <person name="Zheng Y."/>
            <person name="Joung J.G."/>
            <person name="Liu S."/>
            <person name="Zhang Z."/>
            <person name="Crasta O.R."/>
            <person name="Sobral B.W."/>
            <person name="Xu Y."/>
            <person name="Huang S."/>
            <person name="Fei Z."/>
        </authorList>
    </citation>
    <scope>NUCLEOTIDE SEQUENCE [LARGE SCALE GENOMIC DNA]</scope>
    <source>
        <strain evidence="2">cv. 9930</strain>
    </source>
</reference>
<sequence>MFSHQRYCIMSVEEAYHTSKPIEDINDDLQVQSIIGQLAVEDHNKKTGDNLELVDVVNGLRSGIFVQPGSTHEGILYHLLVEAKTIEGINWTYVAKLLELYVGCRIRYEFKSFEPLLPYYNP</sequence>
<dbReference type="Gene3D" id="3.10.450.10">
    <property type="match status" value="1"/>
</dbReference>
<gene>
    <name evidence="1" type="ORF">Csa_4G508490</name>
</gene>
<evidence type="ECO:0000313" key="1">
    <source>
        <dbReference type="EMBL" id="KGN54821.1"/>
    </source>
</evidence>
<organism evidence="1 2">
    <name type="scientific">Cucumis sativus</name>
    <name type="common">Cucumber</name>
    <dbReference type="NCBI Taxonomy" id="3659"/>
    <lineage>
        <taxon>Eukaryota</taxon>
        <taxon>Viridiplantae</taxon>
        <taxon>Streptophyta</taxon>
        <taxon>Embryophyta</taxon>
        <taxon>Tracheophyta</taxon>
        <taxon>Spermatophyta</taxon>
        <taxon>Magnoliopsida</taxon>
        <taxon>eudicotyledons</taxon>
        <taxon>Gunneridae</taxon>
        <taxon>Pentapetalae</taxon>
        <taxon>rosids</taxon>
        <taxon>fabids</taxon>
        <taxon>Cucurbitales</taxon>
        <taxon>Cucurbitaceae</taxon>
        <taxon>Benincaseae</taxon>
        <taxon>Cucumis</taxon>
    </lineage>
</organism>